<dbReference type="InterPro" id="IPR050204">
    <property type="entry name" value="AraC_XylS_family_regulators"/>
</dbReference>
<dbReference type="Gene3D" id="1.10.10.60">
    <property type="entry name" value="Homeodomain-like"/>
    <property type="match status" value="1"/>
</dbReference>
<dbReference type="PANTHER" id="PTHR46796:SF12">
    <property type="entry name" value="HTH-TYPE DNA-BINDING TRANSCRIPTIONAL ACTIVATOR EUTR"/>
    <property type="match status" value="1"/>
</dbReference>
<keyword evidence="1" id="KW-0805">Transcription regulation</keyword>
<dbReference type="InterPro" id="IPR018060">
    <property type="entry name" value="HTH_AraC"/>
</dbReference>
<dbReference type="InterPro" id="IPR009057">
    <property type="entry name" value="Homeodomain-like_sf"/>
</dbReference>
<accession>A0ABU7LM83</accession>
<keyword evidence="3" id="KW-0804">Transcription</keyword>
<evidence type="ECO:0000256" key="1">
    <source>
        <dbReference type="ARBA" id="ARBA00023015"/>
    </source>
</evidence>
<keyword evidence="2" id="KW-0238">DNA-binding</keyword>
<evidence type="ECO:0000256" key="3">
    <source>
        <dbReference type="ARBA" id="ARBA00023163"/>
    </source>
</evidence>
<evidence type="ECO:0000256" key="2">
    <source>
        <dbReference type="ARBA" id="ARBA00023125"/>
    </source>
</evidence>
<dbReference type="Pfam" id="PF12833">
    <property type="entry name" value="HTH_18"/>
    <property type="match status" value="1"/>
</dbReference>
<dbReference type="InterPro" id="IPR018062">
    <property type="entry name" value="HTH_AraC-typ_CS"/>
</dbReference>
<dbReference type="SMART" id="SM00342">
    <property type="entry name" value="HTH_ARAC"/>
    <property type="match status" value="1"/>
</dbReference>
<sequence length="313" mass="34968">MIRDVGGRLLVPHYVKASGAVSSDARMNAAKLGNTTLAYLRYESRITLEAPTTKALYFFTLPLTGKAEAQRGKHETAASTPSLGVAYRAEDPSMITLSPDYSMIFVRIERHALERQLEGLLCREIKAPLCFDFSMDLTSPSLRTWVDSVRLLQAQMECDAETGHEPLLVARIEELVMTGLLVGQPHNYSELLLSTHGPARPRAVKQAIDLLEQQPDQPWSMSDLSRAIGVSARTLQDGFQRYVGVSPTYYLREVRLQRVRADLSNPALWTSVSDTAYRWGFAHLGRFAVAYRNKFGEAPSETLRKSTSKNLPH</sequence>
<gene>
    <name evidence="5" type="ORF">Q7514_31390</name>
</gene>
<dbReference type="PROSITE" id="PS00041">
    <property type="entry name" value="HTH_ARAC_FAMILY_1"/>
    <property type="match status" value="1"/>
</dbReference>
<feature type="domain" description="HTH araC/xylS-type" evidence="4">
    <location>
        <begin position="205"/>
        <end position="305"/>
    </location>
</feature>
<comment type="caution">
    <text evidence="5">The sequence shown here is derived from an EMBL/GenBank/DDBJ whole genome shotgun (WGS) entry which is preliminary data.</text>
</comment>
<evidence type="ECO:0000313" key="5">
    <source>
        <dbReference type="EMBL" id="MEE2062037.1"/>
    </source>
</evidence>
<organism evidence="5 6">
    <name type="scientific">Rhodococcus artemisiae</name>
    <dbReference type="NCBI Taxonomy" id="714159"/>
    <lineage>
        <taxon>Bacteria</taxon>
        <taxon>Bacillati</taxon>
        <taxon>Actinomycetota</taxon>
        <taxon>Actinomycetes</taxon>
        <taxon>Mycobacteriales</taxon>
        <taxon>Nocardiaceae</taxon>
        <taxon>Rhodococcus</taxon>
    </lineage>
</organism>
<dbReference type="EMBL" id="JAUTXY010000026">
    <property type="protein sequence ID" value="MEE2062037.1"/>
    <property type="molecule type" value="Genomic_DNA"/>
</dbReference>
<reference evidence="5 6" key="1">
    <citation type="submission" date="2023-07" db="EMBL/GenBank/DDBJ databases">
        <authorList>
            <person name="Girao M."/>
            <person name="Carvalho M.F."/>
        </authorList>
    </citation>
    <scope>NUCLEOTIDE SEQUENCE [LARGE SCALE GENOMIC DNA]</scope>
    <source>
        <strain evidence="5 6">YIM65754</strain>
    </source>
</reference>
<dbReference type="PANTHER" id="PTHR46796">
    <property type="entry name" value="HTH-TYPE TRANSCRIPTIONAL ACTIVATOR RHAS-RELATED"/>
    <property type="match status" value="1"/>
</dbReference>
<dbReference type="PROSITE" id="PS01124">
    <property type="entry name" value="HTH_ARAC_FAMILY_2"/>
    <property type="match status" value="1"/>
</dbReference>
<keyword evidence="6" id="KW-1185">Reference proteome</keyword>
<dbReference type="Pfam" id="PF14525">
    <property type="entry name" value="AraC_binding_2"/>
    <property type="match status" value="1"/>
</dbReference>
<protein>
    <submittedName>
        <fullName evidence="5">AraC family transcriptional regulator</fullName>
    </submittedName>
</protein>
<dbReference type="Proteomes" id="UP001336020">
    <property type="component" value="Unassembled WGS sequence"/>
</dbReference>
<dbReference type="RefSeq" id="WP_330137163.1">
    <property type="nucleotide sequence ID" value="NZ_JAUTXY010000026.1"/>
</dbReference>
<dbReference type="InterPro" id="IPR035418">
    <property type="entry name" value="AraC-bd_2"/>
</dbReference>
<name>A0ABU7LM83_9NOCA</name>
<evidence type="ECO:0000313" key="6">
    <source>
        <dbReference type="Proteomes" id="UP001336020"/>
    </source>
</evidence>
<evidence type="ECO:0000259" key="4">
    <source>
        <dbReference type="PROSITE" id="PS01124"/>
    </source>
</evidence>
<dbReference type="SUPFAM" id="SSF46689">
    <property type="entry name" value="Homeodomain-like"/>
    <property type="match status" value="1"/>
</dbReference>
<proteinExistence type="predicted"/>